<keyword evidence="3" id="KW-1185">Reference proteome</keyword>
<organism evidence="2 3">
    <name type="scientific">Amycolatopsis saalfeldensis</name>
    <dbReference type="NCBI Taxonomy" id="394193"/>
    <lineage>
        <taxon>Bacteria</taxon>
        <taxon>Bacillati</taxon>
        <taxon>Actinomycetota</taxon>
        <taxon>Actinomycetes</taxon>
        <taxon>Pseudonocardiales</taxon>
        <taxon>Pseudonocardiaceae</taxon>
        <taxon>Amycolatopsis</taxon>
    </lineage>
</organism>
<evidence type="ECO:0000313" key="3">
    <source>
        <dbReference type="Proteomes" id="UP000198582"/>
    </source>
</evidence>
<evidence type="ECO:0000313" key="2">
    <source>
        <dbReference type="EMBL" id="SEP53607.1"/>
    </source>
</evidence>
<feature type="compositionally biased region" description="Low complexity" evidence="1">
    <location>
        <begin position="111"/>
        <end position="121"/>
    </location>
</feature>
<dbReference type="STRING" id="394193.SAMN04489732_12932"/>
<gene>
    <name evidence="2" type="ORF">SAMN04489732_12932</name>
</gene>
<feature type="region of interest" description="Disordered" evidence="1">
    <location>
        <begin position="88"/>
        <end position="121"/>
    </location>
</feature>
<evidence type="ECO:0000256" key="1">
    <source>
        <dbReference type="SAM" id="MobiDB-lite"/>
    </source>
</evidence>
<name>A0A1H8YN51_9PSEU</name>
<dbReference type="RefSeq" id="WP_091628388.1">
    <property type="nucleotide sequence ID" value="NZ_FOEF01000029.1"/>
</dbReference>
<dbReference type="Proteomes" id="UP000198582">
    <property type="component" value="Unassembled WGS sequence"/>
</dbReference>
<protein>
    <submittedName>
        <fullName evidence="2">Uncharacterized protein</fullName>
    </submittedName>
</protein>
<dbReference type="OrthoDB" id="4764871at2"/>
<proteinExistence type="predicted"/>
<reference evidence="2 3" key="1">
    <citation type="submission" date="2016-10" db="EMBL/GenBank/DDBJ databases">
        <authorList>
            <person name="de Groot N.N."/>
        </authorList>
    </citation>
    <scope>NUCLEOTIDE SEQUENCE [LARGE SCALE GENOMIC DNA]</scope>
    <source>
        <strain evidence="2 3">DSM 44993</strain>
    </source>
</reference>
<sequence length="260" mass="28780">MRDAARELADLQAHDDLVARIYADHLPGEIRELALALAWVRLRDPARHAPDADSSLTRAARLLGCDETGRWRHKLGFAADAPRYEPGREHHLRSGVTCQGPRIRPYRPRGSAPATATASTPPNTALVCGGQATIGVEEHDLATGHIVALHAFCRRHREDADRVLHQIAARGEPLDPPIPNTGGWLPRYFTAKPLERLYRWARPGWARPDAGLCRDDWLTGDVRFLPRHQRLALVVTAEEVPSAPAPLNSHNNARSTPSRS</sequence>
<dbReference type="AlphaFoldDB" id="A0A1H8YN51"/>
<accession>A0A1H8YN51</accession>
<dbReference type="EMBL" id="FOEF01000029">
    <property type="protein sequence ID" value="SEP53607.1"/>
    <property type="molecule type" value="Genomic_DNA"/>
</dbReference>